<dbReference type="Pfam" id="PF00668">
    <property type="entry name" value="Condensation"/>
    <property type="match status" value="6"/>
</dbReference>
<feature type="domain" description="Carrier" evidence="7">
    <location>
        <begin position="1996"/>
        <end position="2069"/>
    </location>
</feature>
<dbReference type="Gene3D" id="3.40.50.12780">
    <property type="entry name" value="N-terminal domain of ligase-like"/>
    <property type="match status" value="3"/>
</dbReference>
<dbReference type="SMART" id="SM00823">
    <property type="entry name" value="PKS_PP"/>
    <property type="match status" value="5"/>
</dbReference>
<dbReference type="GO" id="GO:0016874">
    <property type="term" value="F:ligase activity"/>
    <property type="evidence" value="ECO:0007669"/>
    <property type="project" value="UniProtKB-KW"/>
</dbReference>
<dbReference type="InterPro" id="IPR000873">
    <property type="entry name" value="AMP-dep_synth/lig_dom"/>
</dbReference>
<dbReference type="GO" id="GO:0043041">
    <property type="term" value="P:amino acid activation for nonribosomal peptide biosynthetic process"/>
    <property type="evidence" value="ECO:0007669"/>
    <property type="project" value="TreeGrafter"/>
</dbReference>
<evidence type="ECO:0000256" key="2">
    <source>
        <dbReference type="ARBA" id="ARBA00022450"/>
    </source>
</evidence>
<feature type="domain" description="Carrier" evidence="7">
    <location>
        <begin position="543"/>
        <end position="616"/>
    </location>
</feature>
<dbReference type="InterPro" id="IPR006162">
    <property type="entry name" value="Ppantetheine_attach_site"/>
</dbReference>
<keyword evidence="2" id="KW-0596">Phosphopantetheine</keyword>
<evidence type="ECO:0000256" key="6">
    <source>
        <dbReference type="SAM" id="MobiDB-lite"/>
    </source>
</evidence>
<dbReference type="Gene3D" id="3.30.559.10">
    <property type="entry name" value="Chloramphenicol acetyltransferase-like domain"/>
    <property type="match status" value="6"/>
</dbReference>
<dbReference type="SUPFAM" id="SSF56801">
    <property type="entry name" value="Acetyl-CoA synthetase-like"/>
    <property type="match status" value="3"/>
</dbReference>
<dbReference type="PROSITE" id="PS00012">
    <property type="entry name" value="PHOSPHOPANTETHEINE"/>
    <property type="match status" value="4"/>
</dbReference>
<dbReference type="Pfam" id="PF00550">
    <property type="entry name" value="PP-binding"/>
    <property type="match status" value="4"/>
</dbReference>
<proteinExistence type="inferred from homology"/>
<dbReference type="Gene3D" id="3.30.300.30">
    <property type="match status" value="3"/>
</dbReference>
<dbReference type="InterPro" id="IPR045851">
    <property type="entry name" value="AMP-bd_C_sf"/>
</dbReference>
<dbReference type="SUPFAM" id="SSF52777">
    <property type="entry name" value="CoA-dependent acyltransferases"/>
    <property type="match status" value="11"/>
</dbReference>
<dbReference type="FunFam" id="3.40.50.12780:FF:000024">
    <property type="entry name" value="Nonribosomal siderophore peptide synthase SidC"/>
    <property type="match status" value="2"/>
</dbReference>
<dbReference type="GO" id="GO:0031169">
    <property type="term" value="P:ferrichrome biosynthetic process"/>
    <property type="evidence" value="ECO:0007669"/>
    <property type="project" value="UniProtKB-ARBA"/>
</dbReference>
<dbReference type="EMBL" id="JAGTJQ010000007">
    <property type="protein sequence ID" value="KAH7027947.1"/>
    <property type="molecule type" value="Genomic_DNA"/>
</dbReference>
<dbReference type="PROSITE" id="PS00455">
    <property type="entry name" value="AMP_BINDING"/>
    <property type="match status" value="2"/>
</dbReference>
<evidence type="ECO:0000313" key="9">
    <source>
        <dbReference type="Proteomes" id="UP000756346"/>
    </source>
</evidence>
<feature type="compositionally biased region" description="Low complexity" evidence="6">
    <location>
        <begin position="3617"/>
        <end position="3631"/>
    </location>
</feature>
<dbReference type="Proteomes" id="UP000756346">
    <property type="component" value="Unassembled WGS sequence"/>
</dbReference>
<feature type="region of interest" description="Disordered" evidence="6">
    <location>
        <begin position="4177"/>
        <end position="4197"/>
    </location>
</feature>
<evidence type="ECO:0000259" key="7">
    <source>
        <dbReference type="PROSITE" id="PS50075"/>
    </source>
</evidence>
<feature type="domain" description="Carrier" evidence="7">
    <location>
        <begin position="1614"/>
        <end position="1691"/>
    </location>
</feature>
<dbReference type="PANTHER" id="PTHR45527:SF1">
    <property type="entry name" value="FATTY ACID SYNTHASE"/>
    <property type="match status" value="1"/>
</dbReference>
<dbReference type="InterPro" id="IPR020806">
    <property type="entry name" value="PKS_PP-bd"/>
</dbReference>
<evidence type="ECO:0000256" key="1">
    <source>
        <dbReference type="ARBA" id="ARBA00004924"/>
    </source>
</evidence>
<dbReference type="SUPFAM" id="SSF47336">
    <property type="entry name" value="ACP-like"/>
    <property type="match status" value="4"/>
</dbReference>
<dbReference type="GO" id="GO:0010106">
    <property type="term" value="P:cellular response to iron ion starvation"/>
    <property type="evidence" value="ECO:0007669"/>
    <property type="project" value="UniProtKB-ARBA"/>
</dbReference>
<dbReference type="GeneID" id="70191541"/>
<keyword evidence="4" id="KW-0436">Ligase</keyword>
<organism evidence="8 9">
    <name type="scientific">Microdochium trichocladiopsis</name>
    <dbReference type="NCBI Taxonomy" id="1682393"/>
    <lineage>
        <taxon>Eukaryota</taxon>
        <taxon>Fungi</taxon>
        <taxon>Dikarya</taxon>
        <taxon>Ascomycota</taxon>
        <taxon>Pezizomycotina</taxon>
        <taxon>Sordariomycetes</taxon>
        <taxon>Xylariomycetidae</taxon>
        <taxon>Xylariales</taxon>
        <taxon>Microdochiaceae</taxon>
        <taxon>Microdochium</taxon>
    </lineage>
</organism>
<evidence type="ECO:0000256" key="3">
    <source>
        <dbReference type="ARBA" id="ARBA00022553"/>
    </source>
</evidence>
<dbReference type="CDD" id="cd19542">
    <property type="entry name" value="CT_NRPS-like"/>
    <property type="match status" value="1"/>
</dbReference>
<comment type="caution">
    <text evidence="8">The sequence shown here is derived from an EMBL/GenBank/DDBJ whole genome shotgun (WGS) entry which is preliminary data.</text>
</comment>
<evidence type="ECO:0000256" key="5">
    <source>
        <dbReference type="ARBA" id="ARBA00029454"/>
    </source>
</evidence>
<reference evidence="8" key="1">
    <citation type="journal article" date="2021" name="Nat. Commun.">
        <title>Genetic determinants of endophytism in the Arabidopsis root mycobiome.</title>
        <authorList>
            <person name="Mesny F."/>
            <person name="Miyauchi S."/>
            <person name="Thiergart T."/>
            <person name="Pickel B."/>
            <person name="Atanasova L."/>
            <person name="Karlsson M."/>
            <person name="Huettel B."/>
            <person name="Barry K.W."/>
            <person name="Haridas S."/>
            <person name="Chen C."/>
            <person name="Bauer D."/>
            <person name="Andreopoulos W."/>
            <person name="Pangilinan J."/>
            <person name="LaButti K."/>
            <person name="Riley R."/>
            <person name="Lipzen A."/>
            <person name="Clum A."/>
            <person name="Drula E."/>
            <person name="Henrissat B."/>
            <person name="Kohler A."/>
            <person name="Grigoriev I.V."/>
            <person name="Martin F.M."/>
            <person name="Hacquard S."/>
        </authorList>
    </citation>
    <scope>NUCLEOTIDE SEQUENCE</scope>
    <source>
        <strain evidence="8">MPI-CAGE-CH-0230</strain>
    </source>
</reference>
<dbReference type="GO" id="GO:0005737">
    <property type="term" value="C:cytoplasm"/>
    <property type="evidence" value="ECO:0007669"/>
    <property type="project" value="TreeGrafter"/>
</dbReference>
<dbReference type="NCBIfam" id="NF003417">
    <property type="entry name" value="PRK04813.1"/>
    <property type="match status" value="3"/>
</dbReference>
<protein>
    <submittedName>
        <fullName evidence="8">Amino acid adenylation domain-containing protein</fullName>
    </submittedName>
</protein>
<gene>
    <name evidence="8" type="ORF">B0I36DRAFT_413429</name>
</gene>
<dbReference type="RefSeq" id="XP_046010746.1">
    <property type="nucleotide sequence ID" value="XM_046161995.1"/>
</dbReference>
<dbReference type="InterPro" id="IPR001242">
    <property type="entry name" value="Condensation_dom"/>
</dbReference>
<dbReference type="FunFam" id="3.40.50.980:FF:000001">
    <property type="entry name" value="Non-ribosomal peptide synthetase"/>
    <property type="match status" value="1"/>
</dbReference>
<dbReference type="GO" id="GO:0031177">
    <property type="term" value="F:phosphopantetheine binding"/>
    <property type="evidence" value="ECO:0007669"/>
    <property type="project" value="InterPro"/>
</dbReference>
<dbReference type="InterPro" id="IPR023213">
    <property type="entry name" value="CAT-like_dom_sf"/>
</dbReference>
<dbReference type="CDD" id="cd05918">
    <property type="entry name" value="A_NRPS_SidN3_like"/>
    <property type="match status" value="2"/>
</dbReference>
<sequence>MAETKQPEGLSILNPFPASIAGPDLLHDLVESKTGTAIEFFSRSGKSCTLSYVELHAAAEVLARRIVNSLQGREDSDQPQPKSFIVPLLIPQSPALYVAQLAILKAGGAFCPLNLDAPQERIKFILNDVDARVALCSSELAERIPGGNDKVKVLILDNLLPTTTPSTGSDPSRKPGPITFSQPSPESLAYVMYTSGSTGTPKGVGISHRAATQALLAHDRHIPSFKRFLQFAAPTFDVSVFEIFFPLMRGSTLVCCDRGEMLADLPGTITGADIDACELTPSVAGSLLRTRDAAPCLRLLLTIGEMLTEPVVKEFGGDTIEDSMLWGMYGPTEATIHCTLQPAFLKKKSRKNIGFPLDNVSAFIIDADPSRPFEVLPFGQAGELVVGGTQLAVGYVQRPEQTASVFIDSPYGRVYRTGDKAIMAGDGTIECLGRLNDTQVKLNGQRMELGEVEQVVLGTPGCHSAVAAIISNTLVAFAAVEDTASAEQEIADRCKAWLPAFMVPAEIRVTNDFPRLPSGKVDRKKLVADYEARERESEATEEQYADDVERKICRVAEDILGRQIRPASRIASAGIDSLVAIEYASGLRRSGIDVSVIDILESATIHHLNNTLKHRLQRQVKPTNHDRQGSAETDLSRTPPLLYGESLGSEDTNRVASVAPCTLLQQSMISETLQDPRLYVNELRIGFPAGTSPESIQEWFCTICDYNRILQSGFVHGKKDLCNVIWDTVHKGQIQIVDEFNQVDLNDIEKFLRRPLEVQILGDPSSASEGPLAKVTIHHAIYDGWTSDLLLQQLNHLYRGDPLPSVSQFHNIVQDCEGLKLEGSMDAKEYWAEQLRASTLNGLPNFRTRPVKQPQISTKRTNLSASLQKVRDAGARLSLSHQVVFQAALAWLWSSIVGADDVIIGSVFSGRTLPVAGIESAMGPFMATLPLRVQIGHFGSVAELLQVIQASNRNSLRHGGLPLSEIKKAAGIPPRSKIFDVIFAYQESLLSRKTESSEVREINHKDAVEAKLLVEVQPVGDGFMCQMTWHDDVFNRELIECFIQQFESIVNHFLDFPDSPLNSVQGCFPAAALSTFNPNPKVLDVLPSLARLVENTVEHHPDNIAIQFAESIDGDQIRLKSLSYAELNSQANQIARHLQSCGVKPGDVVAIVMEKSSLLYCSILAILKTGSAYLPMLPSTPMLRKQRIIEQAVPRVCLTSKGLRSELTAGHIKNVVEVDPGRLSHYPTSNLDIQYDRNDLAYVIYTSGTTGVPKGVAVTNRNMLSNIKALSAMYPHEPSSRMLQACSQAFDVSVFEIFFAWANGMCLCSATNDTLFGNLSHAVNLLRVSHLSMTVTVASLLHPDDVPTVEFLVTSGEAMTDEVLAKWSRQLWQGYGPSETTNICTVRKVQKGDSSQFLGWAFMNTSTFVCHPGTSELVPIGCVGEFCFGGDQVAAGYLQMPELTAEKFFDHPKFGRLYRSGDRGRMLPDGSLIILGRIDTQIKLRGLRIELQEIQRVVLQTGLAKTCEVVVVKQPGKNIEQLALFYAPSDEGAAEFRILPLQAGLVEARRTIQQEMEAALPDYMIPTFSIPISTLPRTSSGKVDRQHLRTTVESLSEADAASYSAQAELQRTPSEWTEVERLVAQAAADTANVDVKTITQWSSFATLGIDSILAMTLARNIQAVSQRRVPLSLILKNASVGRLAAVLGTPITQGRDDQTQGHGLSPARDLLPLGLVEAVKQKIGSRWGDIECILPCTPLQEGMLFSHADSSSGSSYCNIMLFKLQVSAQEMLSHWKRAIGRHGILRTCFASTDSISNAVVQLVLSSSELPCKHFESVSLQQTIKEIEQLLSPPVDSGKPPVFLASIQTENNVTYLCFACHHALYDGISMKTLLAEIETLAMGGSLPAPVPFERFLADALAPVPGADEFWKEQFDGFVPSLLEPETSGNESAPTTIFAHDVFHLVMAGCIEHPYSHIITRTDLPKELQTRCGALHFQSPAHWTNQTTNVENETSQWSPAERIVRSAVARLVNLPESRIAREKPLFHYGVDSIGIVQIVGMLKNSSLQVSVADVMESPTCAKIAAQAVNTTSQSVHDTQPEFDFDTFREEVKDQIEKAEEMEDILPCTPIQQAMLSQSATSDERLYFNYVSWELDVGVDAQRVVDAWKELRKAHQILRTGFVPVNNAKASYAMVVHPASAVSGSQEEQQIQLHTDLDIDTWRKISAGVVFNALSSPPWCVAIVTRQLEPTTMNLAMHHALYDAHSLQKILNSLAKALRKDVDIPQQKIRPALSRIMATSEDNSGFWKNKASEVVVNKFPTMTPLVEPRGISAISKTSQLGLSDVKGKAADLGVSVQAALQVAWTRLLSAYLGEPNVTFGVVFAGRSSDVDLGAVFPMITTLPVVGSVTDTVPSQLQSMMQYNAGLLRHYRTPLSAIQNWLGRPAEALFDTILVYQVSATEEERQPWNVLDERASVEYTVSLEIEESARGLRFNLVFDTSVLPSAQAEVLLSQFDALLGDTLRAAKQSSALTSSPSLSTEVLSILPAAKPTMPCDDELLHRMMESSSRRNPEAVALEFVEELKNAERTRQWTYAELDSAGNRVANFLSSKNVPQGSIVAVCFNKVPEAYFSILGILKAGCCFLALDTTAPATRQEFILKDSNAACLIVEDMIFAGLGFESPVPVYAMSSETISHSSGATSPLARAVSPSDPCYCLYTSGTTGTPKGCLISHENTVQAMLAFTELFSGHWTEKSRWLQFASFHFDVSVLEQYWSWHVGITVVSAPRDLILSNLIDTISQLKITHIDLTPSLARLVHPDDVPSLCEGVFITGGEQLRQDVLEAWGPQQVIYNAYGPTEATIGVTMFQRVPANGRPANIGRQFPNVGSFVLKPGTDEPVLRGAVGELCVSGKLVGIGYLNRPELTAERFAYLERFDERVYRTGDLVRVLHDGSFDFLGRADDQVKLRGQRLEIGEINHAIKSGLPYPADVATLVAKHGGQQDRDLLVSFITISADRDTKDELKVHRDTHAFEMSVMAQNACKGQLSGYMVPSYVLCVPWIPLSANNKADIKRLKTLFQELSLEDLRQIASGTKSAQRALNSTETRVASIVSDITGVDLSDITHSSTILELGIDSISVTRLSRALQSAGFDRAAPPVLLKNGQIEHIAGLQSGGTQSAPKTGSSETEQLFQACYLQNLGITCETLGVEEDNIEYIVPCTPLQEGMIARARSRAGGSRPYFNQFEVKVRPDVSKARLRAAWTQLQEASAILRTAFLQTSEGVVQVALKHQALRWAEVTSTYKSLDELIAKRHAEWVRANEPTIAHPFEIDYITFDDQSVLVIRIFHALYDAHSLKLMFERVAASVEGNLIDTGATFHDALQAGPLSSGPTSQPFWTGLFQGWQAKPLAIAPESVCQEAAVISRRLKIDGFEGRRKGLGVTHQTMVQTAWLVALQHYLQAQPCFGIVYSGRSIDLAGADNVIGPLFNTLPFTTQIGSDTTWDGLARQVQEFNATVLEFVHTPLRSIQKWCSNGRPLFDSLFTFDREDIIKSKGDDLWEISAGSAAPDYNLALEALLTRDGHVGITIVAQPQTADHAAVTHMLDSLESNLQALVTSDKDTPVLTRMSIFDGLQEDGASRGSRTTGDPSPRSVSPSTSSVSTWPEQDHRLRHEIALIAGVNDEEVLPGMTIFDFGLDSIDAIRLASKAASFGYRISPGDLLRGMAIDGILLTESTSLNSTSTEDPSSTALEIIIAKLKRNLEQTGHDLTDVEAVLPTTPLQDSMVAEMVHSDFKRYFNQEVFRIPAHVDIHRLKSAWEDVYDKSPILRTTFAEVDSPDVVSAYCQVVKRTPLPVQEIRMASVKDLGTALDHIREEVTNQGGATGLFRLTICHTGNDTHVIVSVSHALYDGQSLSMIYNDVTASYRGSHVDRPDYKPHLARLVSTKPEAADRFWSNFLHDLQPTALPALHDEDAVVRQVYRQELPSRCDAAALRTACRKLAITPQVLAQASWAVVLSGMAQCLESTFGLVLSGRDTDMAQQMNFPTMNTVAMRVVLRGSVKGFLRQLQTTMSHIMEHQHTPLRQIQKLAQRNGQPLFNTLFVFQVAAESSSEPPPLMEPVQGSSAVEYPICVEFELTEPHPVWRVACDSHYASEESASRIIRELDQVMQFFCQESSEQDLLRTQAGSEEVLVCGLKGFIPRHTSVKSTSVSSQAARQSSERRGEEESSAKRLNSDLLAVIREISGAEAGSVQGNDHVTSYLDSISAIKACALLRKRGISLTVRQMLSAGTIASISAIANSSGIGSKHSEPVLDTLSSVEFANFLRSLNYEGLLEHASISSGAVEKVLPALPVQVHMLSGWQNTNGALFWPTFKYKLKGAVSRERLANAWERLVAETVMLRTEFLATGSSISPFLQVVLKPNGANGEAHTFPNGPLACQAFSSRYVCFSATAQAEGDVFDISLRIHHALYDAFSMPTIMGRFKSLCRDESSVSSFSDYKLWSSFAKMHISPMVSEKKKAFWTSYLQGMGRPTGILANKASSTADQTQFDAVSEYRKSAMTVSARLVSIMATRGVMMQDLLFAAHAKSLAKTRGISGDGDIVIGIYLSNRSNFPGLDAMPCPTLALLPLRVRSPGSRPVLELAKEIRRDIGDISGVESISAGLWEIQEWTGAVVDTFVNFLPAIEDSRKPDHKSGVSLELVPQLEDSIASQKRSSAKEAYPGMMEIAGNHIRSSYPDALDVEAAVRDGCLDIGLFSQPGKLSRDQAVHYIDEIVKVLGEVELE</sequence>
<feature type="compositionally biased region" description="Basic and acidic residues" evidence="6">
    <location>
        <begin position="4186"/>
        <end position="4197"/>
    </location>
</feature>
<feature type="region of interest" description="Disordered" evidence="6">
    <location>
        <begin position="615"/>
        <end position="640"/>
    </location>
</feature>
<dbReference type="PROSITE" id="PS50075">
    <property type="entry name" value="CARRIER"/>
    <property type="match status" value="4"/>
</dbReference>
<feature type="region of interest" description="Disordered" evidence="6">
    <location>
        <begin position="3604"/>
        <end position="3634"/>
    </location>
</feature>
<evidence type="ECO:0000256" key="4">
    <source>
        <dbReference type="ARBA" id="ARBA00022598"/>
    </source>
</evidence>
<dbReference type="FunFam" id="3.30.300.30:FF:000015">
    <property type="entry name" value="Nonribosomal peptide synthase SidD"/>
    <property type="match status" value="1"/>
</dbReference>
<dbReference type="InterPro" id="IPR010071">
    <property type="entry name" value="AA_adenyl_dom"/>
</dbReference>
<feature type="region of interest" description="Disordered" evidence="6">
    <location>
        <begin position="162"/>
        <end position="183"/>
    </location>
</feature>
<dbReference type="Pfam" id="PF00501">
    <property type="entry name" value="AMP-binding"/>
    <property type="match status" value="3"/>
</dbReference>
<dbReference type="Gene3D" id="3.30.559.30">
    <property type="entry name" value="Nonribosomal peptide synthetase, condensation domain"/>
    <property type="match status" value="5"/>
</dbReference>
<name>A0A9P8Y2D4_9PEZI</name>
<dbReference type="NCBIfam" id="TIGR01733">
    <property type="entry name" value="AA-adenyl-dom"/>
    <property type="match status" value="3"/>
</dbReference>
<comment type="similarity">
    <text evidence="5">Belongs to the NRP synthetase family.</text>
</comment>
<dbReference type="PANTHER" id="PTHR45527">
    <property type="entry name" value="NONRIBOSOMAL PEPTIDE SYNTHETASE"/>
    <property type="match status" value="1"/>
</dbReference>
<dbReference type="InterPro" id="IPR009081">
    <property type="entry name" value="PP-bd_ACP"/>
</dbReference>
<dbReference type="OrthoDB" id="416786at2759"/>
<dbReference type="InterPro" id="IPR042099">
    <property type="entry name" value="ANL_N_sf"/>
</dbReference>
<keyword evidence="3" id="KW-0597">Phosphoprotein</keyword>
<evidence type="ECO:0000313" key="8">
    <source>
        <dbReference type="EMBL" id="KAH7027947.1"/>
    </source>
</evidence>
<comment type="pathway">
    <text evidence="1">Siderophore biosynthesis.</text>
</comment>
<accession>A0A9P8Y2D4</accession>
<dbReference type="Gene3D" id="1.10.1200.10">
    <property type="entry name" value="ACP-like"/>
    <property type="match status" value="4"/>
</dbReference>
<dbReference type="InterPro" id="IPR036736">
    <property type="entry name" value="ACP-like_sf"/>
</dbReference>
<feature type="domain" description="Carrier" evidence="7">
    <location>
        <begin position="3074"/>
        <end position="3151"/>
    </location>
</feature>
<dbReference type="InterPro" id="IPR020845">
    <property type="entry name" value="AMP-binding_CS"/>
</dbReference>
<dbReference type="FunFam" id="3.30.300.30:FF:000033">
    <property type="entry name" value="Nonribosomal siderophore peptide synthase SidC"/>
    <property type="match status" value="1"/>
</dbReference>
<keyword evidence="9" id="KW-1185">Reference proteome</keyword>